<protein>
    <submittedName>
        <fullName evidence="1">Uncharacterized protein</fullName>
    </submittedName>
</protein>
<name>A0A2P2PE56_RHIMU</name>
<organism evidence="1">
    <name type="scientific">Rhizophora mucronata</name>
    <name type="common">Asiatic mangrove</name>
    <dbReference type="NCBI Taxonomy" id="61149"/>
    <lineage>
        <taxon>Eukaryota</taxon>
        <taxon>Viridiplantae</taxon>
        <taxon>Streptophyta</taxon>
        <taxon>Embryophyta</taxon>
        <taxon>Tracheophyta</taxon>
        <taxon>Spermatophyta</taxon>
        <taxon>Magnoliopsida</taxon>
        <taxon>eudicotyledons</taxon>
        <taxon>Gunneridae</taxon>
        <taxon>Pentapetalae</taxon>
        <taxon>rosids</taxon>
        <taxon>fabids</taxon>
        <taxon>Malpighiales</taxon>
        <taxon>Rhizophoraceae</taxon>
        <taxon>Rhizophora</taxon>
    </lineage>
</organism>
<evidence type="ECO:0000313" key="1">
    <source>
        <dbReference type="EMBL" id="MBX53002.1"/>
    </source>
</evidence>
<accession>A0A2P2PE56</accession>
<proteinExistence type="predicted"/>
<dbReference type="AlphaFoldDB" id="A0A2P2PE56"/>
<dbReference type="EMBL" id="GGEC01072518">
    <property type="protein sequence ID" value="MBX53002.1"/>
    <property type="molecule type" value="Transcribed_RNA"/>
</dbReference>
<reference evidence="1" key="1">
    <citation type="submission" date="2018-02" db="EMBL/GenBank/DDBJ databases">
        <title>Rhizophora mucronata_Transcriptome.</title>
        <authorList>
            <person name="Meera S.P."/>
            <person name="Sreeshan A."/>
            <person name="Augustine A."/>
        </authorList>
    </citation>
    <scope>NUCLEOTIDE SEQUENCE</scope>
    <source>
        <tissue evidence="1">Leaf</tissue>
    </source>
</reference>
<sequence>MPPTHKFSKYMVPYNISPPQLSNMLIEPMNLDFHAFKPSVPALSPI</sequence>